<comment type="catalytic activity">
    <reaction evidence="21 22">
        <text>ATP + H2O = ADP + phosphate + H(+)</text>
        <dbReference type="Rhea" id="RHEA:13065"/>
        <dbReference type="ChEBI" id="CHEBI:15377"/>
        <dbReference type="ChEBI" id="CHEBI:15378"/>
        <dbReference type="ChEBI" id="CHEBI:30616"/>
        <dbReference type="ChEBI" id="CHEBI:43474"/>
        <dbReference type="ChEBI" id="CHEBI:456216"/>
        <dbReference type="EC" id="3.6.4.12"/>
    </reaction>
</comment>
<evidence type="ECO:0000256" key="9">
    <source>
        <dbReference type="ARBA" id="ARBA00022759"/>
    </source>
</evidence>
<evidence type="ECO:0000256" key="23">
    <source>
        <dbReference type="SAM" id="MobiDB-lite"/>
    </source>
</evidence>
<dbReference type="InterPro" id="IPR011604">
    <property type="entry name" value="PDDEXK-like_dom_sf"/>
</dbReference>
<feature type="domain" description="DNA2/NAM7 helicase helicase" evidence="25">
    <location>
        <begin position="1228"/>
        <end position="1324"/>
    </location>
</feature>
<dbReference type="GO" id="GO:0051539">
    <property type="term" value="F:4 iron, 4 sulfur cluster binding"/>
    <property type="evidence" value="ECO:0007669"/>
    <property type="project" value="UniProtKB-UniRule"/>
</dbReference>
<dbReference type="GO" id="GO:0017108">
    <property type="term" value="F:5'-flap endonuclease activity"/>
    <property type="evidence" value="ECO:0007669"/>
    <property type="project" value="UniProtKB-UniRule"/>
</dbReference>
<evidence type="ECO:0000259" key="27">
    <source>
        <dbReference type="Pfam" id="PF21123"/>
    </source>
</evidence>
<dbReference type="FunFam" id="3.40.50.300:FF:000789">
    <property type="entry name" value="DNA replication ATP-dependent helicase/nuclease DNA2"/>
    <property type="match status" value="1"/>
</dbReference>
<accession>A0AAE0SEC6</accession>
<evidence type="ECO:0000256" key="5">
    <source>
        <dbReference type="ARBA" id="ARBA00022705"/>
    </source>
</evidence>
<dbReference type="GO" id="GO:0046872">
    <property type="term" value="F:metal ion binding"/>
    <property type="evidence" value="ECO:0007669"/>
    <property type="project" value="UniProtKB-UniRule"/>
</dbReference>
<evidence type="ECO:0000256" key="21">
    <source>
        <dbReference type="ARBA" id="ARBA00047995"/>
    </source>
</evidence>
<dbReference type="GO" id="GO:0005739">
    <property type="term" value="C:mitochondrion"/>
    <property type="evidence" value="ECO:0007669"/>
    <property type="project" value="UniProtKB-SubCell"/>
</dbReference>
<comment type="function">
    <text evidence="22">Key enzyme involved in DNA replication and DNA repair. Involved in Okazaki fragments processing by cleaving long flaps that escape FEN1: flaps that are longer than 27 nucleotides are coated by replication protein A complex (RPA), leading to recruit DNA2 which cleaves the flap until it is too short to bind RPA and becomes a substrate for FEN1. Also involved in 5'-end resection of DNA during double-strand break (DSB) repair by mediating the cleavage of 5'-ssDNA.</text>
</comment>
<reference evidence="28" key="1">
    <citation type="journal article" date="2021" name="Genome Biol. Evol.">
        <title>A High-Quality Reference Genome for a Parasitic Bivalve with Doubly Uniparental Inheritance (Bivalvia: Unionida).</title>
        <authorList>
            <person name="Smith C.H."/>
        </authorList>
    </citation>
    <scope>NUCLEOTIDE SEQUENCE</scope>
    <source>
        <strain evidence="28">CHS0354</strain>
    </source>
</reference>
<evidence type="ECO:0000259" key="24">
    <source>
        <dbReference type="Pfam" id="PF08696"/>
    </source>
</evidence>
<organism evidence="28 29">
    <name type="scientific">Potamilus streckersoni</name>
    <dbReference type="NCBI Taxonomy" id="2493646"/>
    <lineage>
        <taxon>Eukaryota</taxon>
        <taxon>Metazoa</taxon>
        <taxon>Spiralia</taxon>
        <taxon>Lophotrochozoa</taxon>
        <taxon>Mollusca</taxon>
        <taxon>Bivalvia</taxon>
        <taxon>Autobranchia</taxon>
        <taxon>Heteroconchia</taxon>
        <taxon>Palaeoheterodonta</taxon>
        <taxon>Unionida</taxon>
        <taxon>Unionoidea</taxon>
        <taxon>Unionidae</taxon>
        <taxon>Ambleminae</taxon>
        <taxon>Lampsilini</taxon>
        <taxon>Potamilus</taxon>
    </lineage>
</organism>
<evidence type="ECO:0000256" key="16">
    <source>
        <dbReference type="ARBA" id="ARBA00023125"/>
    </source>
</evidence>
<dbReference type="Pfam" id="PF08696">
    <property type="entry name" value="Dna2"/>
    <property type="match status" value="1"/>
</dbReference>
<evidence type="ECO:0000259" key="25">
    <source>
        <dbReference type="Pfam" id="PF13086"/>
    </source>
</evidence>
<dbReference type="InterPro" id="IPR026851">
    <property type="entry name" value="Dna2/JHS1_DEXXQ-box"/>
</dbReference>
<dbReference type="InterPro" id="IPR041679">
    <property type="entry name" value="DNA2/NAM7-like_C"/>
</dbReference>
<dbReference type="InterPro" id="IPR027417">
    <property type="entry name" value="P-loop_NTPase"/>
</dbReference>
<keyword evidence="15 22" id="KW-0411">Iron-sulfur</keyword>
<dbReference type="GO" id="GO:0005634">
    <property type="term" value="C:nucleus"/>
    <property type="evidence" value="ECO:0007669"/>
    <property type="project" value="UniProtKB-SubCell"/>
</dbReference>
<dbReference type="InterPro" id="IPR041677">
    <property type="entry name" value="DNA2/NAM7_AAA_11"/>
</dbReference>
<keyword evidence="11 22" id="KW-0378">Hydrolase</keyword>
<evidence type="ECO:0000313" key="28">
    <source>
        <dbReference type="EMBL" id="KAK3590495.1"/>
    </source>
</evidence>
<dbReference type="CDD" id="cd22318">
    <property type="entry name" value="DNA2_N-like"/>
    <property type="match status" value="1"/>
</dbReference>
<keyword evidence="18 22" id="KW-0234">DNA repair</keyword>
<feature type="compositionally biased region" description="Basic and acidic residues" evidence="23">
    <location>
        <begin position="230"/>
        <end position="248"/>
    </location>
</feature>
<reference evidence="28" key="3">
    <citation type="submission" date="2023-05" db="EMBL/GenBank/DDBJ databases">
        <authorList>
            <person name="Smith C.H."/>
        </authorList>
    </citation>
    <scope>NUCLEOTIDE SEQUENCE</scope>
    <source>
        <strain evidence="28">CHS0354</strain>
        <tissue evidence="28">Mantle</tissue>
    </source>
</reference>
<dbReference type="Gene3D" id="3.90.320.10">
    <property type="match status" value="1"/>
</dbReference>
<keyword evidence="14 22" id="KW-0408">Iron</keyword>
<protein>
    <recommendedName>
        <fullName evidence="22">DNA replication ATP-dependent helicase/nuclease</fullName>
        <ecNumber evidence="22">3.1.-.-</ecNumber>
        <ecNumber evidence="22">3.6.4.12</ecNumber>
    </recommendedName>
</protein>
<feature type="domain" description="DNA2/NAM7 helicase-like C-terminal" evidence="26">
    <location>
        <begin position="1405"/>
        <end position="1625"/>
    </location>
</feature>
<evidence type="ECO:0000256" key="6">
    <source>
        <dbReference type="ARBA" id="ARBA00022722"/>
    </source>
</evidence>
<dbReference type="EMBL" id="JAEAOA010000959">
    <property type="protein sequence ID" value="KAK3590495.1"/>
    <property type="molecule type" value="Genomic_DNA"/>
</dbReference>
<sequence>MGKIKRNQTPQEDCNQMKISSFFQPGSSMSDLFTKHGDKTEIGRGIGKPSKKRSHVNHFNSDKESSCSKSACVVQSTNFQASIDKGNARVKTPSSTEAANLEESILKQNIKLIGRPIPMEDEIICNTQLETTPAAKGQLLLPAVSPLDGSKRHPKDCDMIPDTPNSHSLFSKTKKKPPVLGRSFLCSRNSLFTNPIQQAKENRDKLKMLKLDKKRAPKTTMGVSVTFSSDSHKEQINNEKSLKTKDGDSYSVDDLPPINIDLSDSMGNESDCKTNKSGETPTKVYNDGTSAPTVKRMAKQGISPDTKRNPVANVYINPAAQSAITKKLDFPSLDEQPDLRTDIKDREEHFQVKQLKDKSTRFDKKMIKYQLMSGDMNTLEKDKTDVSVNDDEVLGDLLKELHTADKSEFRQYVSLKSRRKVKSSSRENAVAIPEWTDSDESYFSKLGIHAKVNLHSSEYTTDRYASQEILTSVKPKKSSFLTKNIESNSVKNDLNLKCVYDAVSSITSSEIDSRLQVLQSENDSCIMGNLYARSTWTDCPNDVLEKIEDINLPSKKECDSRRASHLSECIRTPPPSQEHMTGLLDQHIIETYHTQLEGSGTKMASSEAVDEMDITDLSLQNDSWMDMALDENFCEQQNRKGDVAEEGIFQSDPPCLAFGRHVVTEIHHDRQSHEVMLVVTSEPGKVTRRCVLQGFWADTHVSVGNTVHILAVLSADDTYTINDTQGLLVVNPDLLLSGTSVVSSVFCMRKSVLNEKFKGCDSKNVYMLYGSVIHALFQEVLRKQLKEESRILEEARNILQQTKTIMEMYGSNVTEANVMEEIKKYLPQLIAWTKQHTNIYVGQNRQRSETPEVLVTNVQDIEENIWSPRYGIKGKIDLTVEVKIGQNRKVLPLELKTGKASYSVEHKGQVTLYSMMSSDRREDPGKGLLLYLKEPSMKIIPADYSNQRGLLQLRNEMAYYQSQQVLTKIAENGHKTFHLGRLPDPISNIRACQKCPQLLNCAIYQQKIEQRLAPTENVENLLKNTLSHLETIHLHYFSHWCLMLDLERQRCLEDRTTADLWCLTAVEREMKGDCLSGMILAGAHSCDNDEESAVLEFHRHAEHPRYSSSLLAGGILQGESIVISQEKPSWIAVSTGYVQEMTDTTICVIVDRDGLSRLKNLKSSVFRIDKYDMFNTSGIYYTNLSRLMSNDTHSHKLRKLIIEKVKPQFLMTLSKSNIEKVKPILKPLNKPQKTAILKVLMSKDYVLIKGYPGTGKTSTIVSLVKALYTLGLSVLLTSYTHSAVDNILLKLLKDNVKFVRLGRTSRIHPDIQPFSVDQLIRGMTTTAEVQQFFDSQMIVATSCLGTSHPLFVHRKFDVCIVDEASQVLQPACLGPLFYAERFILVGDPKQLAPVVQSKEARTLGMDDSLFSQLDGSSEGVATFELDHQYRMNREIMNLSNKLVYNGCLKCGSVTVETQTLSLPRRESIQQDLDKCPWLKHVTDTELEKAVVFLDTERIPAPEIQEKGGGIKNEVEAMIVMNIVKTFIQAGINPDEIGIIAPYRSQVHLIKAMLQQGQGQGYHMPFMVEVNTVDQYQGRDKSIILTSFVRSSLEEGVKTGELLKDIRRLNVSLTRAKHKLVLIGNASTLNQYEPLARLLKILQENQQISFLALCFWGSF</sequence>
<gene>
    <name evidence="28" type="ORF">CHS0354_015484</name>
</gene>
<evidence type="ECO:0000256" key="22">
    <source>
        <dbReference type="RuleBase" id="RU367041"/>
    </source>
</evidence>
<reference evidence="28" key="2">
    <citation type="journal article" date="2021" name="Genome Biol. Evol.">
        <title>Developing a high-quality reference genome for a parasitic bivalve with doubly uniparental inheritance (Bivalvia: Unionida).</title>
        <authorList>
            <person name="Smith C.H."/>
        </authorList>
    </citation>
    <scope>NUCLEOTIDE SEQUENCE</scope>
    <source>
        <strain evidence="28">CHS0354</strain>
        <tissue evidence="28">Mantle</tissue>
    </source>
</reference>
<evidence type="ECO:0000256" key="20">
    <source>
        <dbReference type="ARBA" id="ARBA00023268"/>
    </source>
</evidence>
<evidence type="ECO:0000256" key="2">
    <source>
        <dbReference type="ARBA" id="ARBA00004173"/>
    </source>
</evidence>
<keyword evidence="13 22" id="KW-0067">ATP-binding</keyword>
<evidence type="ECO:0000256" key="10">
    <source>
        <dbReference type="ARBA" id="ARBA00022763"/>
    </source>
</evidence>
<feature type="region of interest" description="Disordered" evidence="23">
    <location>
        <begin position="228"/>
        <end position="290"/>
    </location>
</feature>
<dbReference type="InterPro" id="IPR045055">
    <property type="entry name" value="DNA2/NAM7-like"/>
</dbReference>
<keyword evidence="16 22" id="KW-0238">DNA-binding</keyword>
<keyword evidence="22" id="KW-0158">Chromosome</keyword>
<evidence type="ECO:0000256" key="4">
    <source>
        <dbReference type="ARBA" id="ARBA00022485"/>
    </source>
</evidence>
<dbReference type="GO" id="GO:0071932">
    <property type="term" value="P:replication fork reversal"/>
    <property type="evidence" value="ECO:0007669"/>
    <property type="project" value="TreeGrafter"/>
</dbReference>
<evidence type="ECO:0000256" key="7">
    <source>
        <dbReference type="ARBA" id="ARBA00022723"/>
    </source>
</evidence>
<evidence type="ECO:0000256" key="1">
    <source>
        <dbReference type="ARBA" id="ARBA00001966"/>
    </source>
</evidence>
<keyword evidence="29" id="KW-1185">Reference proteome</keyword>
<evidence type="ECO:0000256" key="17">
    <source>
        <dbReference type="ARBA" id="ARBA00023128"/>
    </source>
</evidence>
<feature type="compositionally biased region" description="Polar residues" evidence="23">
    <location>
        <begin position="7"/>
        <end position="31"/>
    </location>
</feature>
<dbReference type="EC" id="3.1.-.-" evidence="22"/>
<dbReference type="GO" id="GO:0003677">
    <property type="term" value="F:DNA binding"/>
    <property type="evidence" value="ECO:0007669"/>
    <property type="project" value="UniProtKB-UniRule"/>
</dbReference>
<dbReference type="EC" id="3.6.4.12" evidence="22"/>
<name>A0AAE0SEC6_9BIVA</name>
<keyword evidence="6 22" id="KW-0540">Nuclease</keyword>
<keyword evidence="8 22" id="KW-0547">Nucleotide-binding</keyword>
<evidence type="ECO:0000256" key="15">
    <source>
        <dbReference type="ARBA" id="ARBA00023014"/>
    </source>
</evidence>
<keyword evidence="12 22" id="KW-0347">Helicase</keyword>
<dbReference type="CDD" id="cd18041">
    <property type="entry name" value="DEXXQc_DNA2"/>
    <property type="match status" value="1"/>
</dbReference>
<dbReference type="FunFam" id="3.40.50.300:FF:001170">
    <property type="entry name" value="DNA replication helicase Dna2"/>
    <property type="match status" value="1"/>
</dbReference>
<evidence type="ECO:0000256" key="3">
    <source>
        <dbReference type="ARBA" id="ARBA00007913"/>
    </source>
</evidence>
<keyword evidence="5 22" id="KW-0235">DNA replication</keyword>
<evidence type="ECO:0000256" key="12">
    <source>
        <dbReference type="ARBA" id="ARBA00022806"/>
    </source>
</evidence>
<dbReference type="SUPFAM" id="SSF52540">
    <property type="entry name" value="P-loop containing nucleoside triphosphate hydrolases"/>
    <property type="match status" value="1"/>
</dbReference>
<keyword evidence="20 22" id="KW-0511">Multifunctional enzyme</keyword>
<dbReference type="InterPro" id="IPR047187">
    <property type="entry name" value="SF1_C_Upf1"/>
</dbReference>
<comment type="cofactor">
    <cofactor evidence="1">
        <name>[4Fe-4S] cluster</name>
        <dbReference type="ChEBI" id="CHEBI:49883"/>
    </cofactor>
</comment>
<feature type="region of interest" description="Disordered" evidence="23">
    <location>
        <begin position="1"/>
        <end position="62"/>
    </location>
</feature>
<keyword evidence="10 22" id="KW-0227">DNA damage</keyword>
<evidence type="ECO:0000256" key="19">
    <source>
        <dbReference type="ARBA" id="ARBA00023242"/>
    </source>
</evidence>
<comment type="caution">
    <text evidence="28">The sequence shown here is derived from an EMBL/GenBank/DDBJ whole genome shotgun (WGS) entry which is preliminary data.</text>
</comment>
<feature type="compositionally biased region" description="Basic and acidic residues" evidence="23">
    <location>
        <begin position="33"/>
        <end position="42"/>
    </location>
</feature>
<comment type="subcellular location">
    <subcellularLocation>
        <location evidence="2">Mitochondrion</location>
    </subcellularLocation>
    <subcellularLocation>
        <location evidence="22">Nucleus</location>
    </subcellularLocation>
    <subcellularLocation>
        <location evidence="22">Chromosome</location>
    </subcellularLocation>
</comment>
<evidence type="ECO:0000259" key="26">
    <source>
        <dbReference type="Pfam" id="PF13087"/>
    </source>
</evidence>
<evidence type="ECO:0000313" key="29">
    <source>
        <dbReference type="Proteomes" id="UP001195483"/>
    </source>
</evidence>
<keyword evidence="4 22" id="KW-0004">4Fe-4S</keyword>
<dbReference type="Gene3D" id="3.40.50.300">
    <property type="entry name" value="P-loop containing nucleotide triphosphate hydrolases"/>
    <property type="match status" value="3"/>
</dbReference>
<dbReference type="Pfam" id="PF13086">
    <property type="entry name" value="AAA_11"/>
    <property type="match status" value="2"/>
</dbReference>
<dbReference type="Pfam" id="PF21123">
    <property type="entry name" value="Dna2_Rift"/>
    <property type="match status" value="1"/>
</dbReference>
<evidence type="ECO:0000256" key="8">
    <source>
        <dbReference type="ARBA" id="ARBA00022741"/>
    </source>
</evidence>
<comment type="similarity">
    <text evidence="3 22">Belongs to the DNA2/NAM7 helicase family.</text>
</comment>
<dbReference type="CDD" id="cd18808">
    <property type="entry name" value="SF1_C_Upf1"/>
    <property type="match status" value="1"/>
</dbReference>
<feature type="domain" description="DNA2 rift barrel" evidence="27">
    <location>
        <begin position="1066"/>
        <end position="1170"/>
    </location>
</feature>
<evidence type="ECO:0000256" key="18">
    <source>
        <dbReference type="ARBA" id="ARBA00023204"/>
    </source>
</evidence>
<dbReference type="GO" id="GO:0017116">
    <property type="term" value="F:single-stranded DNA helicase activity"/>
    <property type="evidence" value="ECO:0007669"/>
    <property type="project" value="UniProtKB-UniRule"/>
</dbReference>
<keyword evidence="7 22" id="KW-0479">Metal-binding</keyword>
<dbReference type="PANTHER" id="PTHR10887">
    <property type="entry name" value="DNA2/NAM7 HELICASE FAMILY"/>
    <property type="match status" value="1"/>
</dbReference>
<evidence type="ECO:0000256" key="13">
    <source>
        <dbReference type="ARBA" id="ARBA00022840"/>
    </source>
</evidence>
<evidence type="ECO:0000256" key="11">
    <source>
        <dbReference type="ARBA" id="ARBA00022801"/>
    </source>
</evidence>
<feature type="domain" description="DNA replication factor Dna2 N-terminal" evidence="24">
    <location>
        <begin position="683"/>
        <end position="882"/>
    </location>
</feature>
<keyword evidence="9" id="KW-0255">Endonuclease</keyword>
<evidence type="ECO:0000256" key="14">
    <source>
        <dbReference type="ARBA" id="ARBA00023004"/>
    </source>
</evidence>
<dbReference type="PANTHER" id="PTHR10887:SF433">
    <property type="entry name" value="DNA REPLICATION ATP-DEPENDENT HELICASE_NUCLEASE DNA2"/>
    <property type="match status" value="1"/>
</dbReference>
<dbReference type="Proteomes" id="UP001195483">
    <property type="component" value="Unassembled WGS sequence"/>
</dbReference>
<dbReference type="Pfam" id="PF13087">
    <property type="entry name" value="AAA_12"/>
    <property type="match status" value="1"/>
</dbReference>
<dbReference type="GO" id="GO:0033567">
    <property type="term" value="P:DNA replication, Okazaki fragment processing"/>
    <property type="evidence" value="ECO:0007669"/>
    <property type="project" value="UniProtKB-UniRule"/>
</dbReference>
<keyword evidence="19 22" id="KW-0539">Nucleus</keyword>
<proteinExistence type="inferred from homology"/>
<dbReference type="InterPro" id="IPR048459">
    <property type="entry name" value="DNA2_Rift"/>
</dbReference>
<dbReference type="GO" id="GO:0005524">
    <property type="term" value="F:ATP binding"/>
    <property type="evidence" value="ECO:0007669"/>
    <property type="project" value="UniProtKB-UniRule"/>
</dbReference>
<keyword evidence="17" id="KW-0496">Mitochondrion</keyword>
<dbReference type="GO" id="GO:0005694">
    <property type="term" value="C:chromosome"/>
    <property type="evidence" value="ECO:0007669"/>
    <property type="project" value="UniProtKB-SubCell"/>
</dbReference>
<dbReference type="GO" id="GO:0006281">
    <property type="term" value="P:DNA repair"/>
    <property type="evidence" value="ECO:0007669"/>
    <property type="project" value="UniProtKB-KW"/>
</dbReference>
<feature type="domain" description="DNA2/NAM7 helicase helicase" evidence="25">
    <location>
        <begin position="1329"/>
        <end position="1398"/>
    </location>
</feature>
<dbReference type="InterPro" id="IPR014808">
    <property type="entry name" value="DNA_replication_fac_Dna2_N"/>
</dbReference>